<gene>
    <name evidence="6" type="ORF">FE784_29920</name>
</gene>
<comment type="similarity">
    <text evidence="1">Belongs to the LysR transcriptional regulatory family.</text>
</comment>
<proteinExistence type="inferred from homology"/>
<dbReference type="EMBL" id="VDCQ01000056">
    <property type="protein sequence ID" value="TNJ62632.1"/>
    <property type="molecule type" value="Genomic_DNA"/>
</dbReference>
<dbReference type="InterPro" id="IPR000847">
    <property type="entry name" value="LysR_HTH_N"/>
</dbReference>
<dbReference type="InterPro" id="IPR036388">
    <property type="entry name" value="WH-like_DNA-bd_sf"/>
</dbReference>
<dbReference type="SUPFAM" id="SSF53850">
    <property type="entry name" value="Periplasmic binding protein-like II"/>
    <property type="match status" value="1"/>
</dbReference>
<dbReference type="Pfam" id="PF00126">
    <property type="entry name" value="HTH_1"/>
    <property type="match status" value="1"/>
</dbReference>
<dbReference type="InterPro" id="IPR050950">
    <property type="entry name" value="HTH-type_LysR_regulators"/>
</dbReference>
<comment type="caution">
    <text evidence="6">The sequence shown here is derived from an EMBL/GenBank/DDBJ whole genome shotgun (WGS) entry which is preliminary data.</text>
</comment>
<reference evidence="6 7" key="1">
    <citation type="submission" date="2019-05" db="EMBL/GenBank/DDBJ databases">
        <title>We sequenced the genome of Paenibacillus hemerocallicola KCTC 33185 for further insight into its adaptation and study the phylogeny of Paenibacillus.</title>
        <authorList>
            <person name="Narsing Rao M.P."/>
        </authorList>
    </citation>
    <scope>NUCLEOTIDE SEQUENCE [LARGE SCALE GENOMIC DNA]</scope>
    <source>
        <strain evidence="6 7">KCTC 33185</strain>
    </source>
</reference>
<feature type="domain" description="HTH lysR-type" evidence="5">
    <location>
        <begin position="1"/>
        <end position="58"/>
    </location>
</feature>
<dbReference type="PANTHER" id="PTHR30419">
    <property type="entry name" value="HTH-TYPE TRANSCRIPTIONAL REGULATOR YBHD"/>
    <property type="match status" value="1"/>
</dbReference>
<organism evidence="6 7">
    <name type="scientific">Paenibacillus hemerocallicola</name>
    <dbReference type="NCBI Taxonomy" id="1172614"/>
    <lineage>
        <taxon>Bacteria</taxon>
        <taxon>Bacillati</taxon>
        <taxon>Bacillota</taxon>
        <taxon>Bacilli</taxon>
        <taxon>Bacillales</taxon>
        <taxon>Paenibacillaceae</taxon>
        <taxon>Paenibacillus</taxon>
    </lineage>
</organism>
<evidence type="ECO:0000259" key="5">
    <source>
        <dbReference type="PROSITE" id="PS50931"/>
    </source>
</evidence>
<evidence type="ECO:0000313" key="7">
    <source>
        <dbReference type="Proteomes" id="UP000307943"/>
    </source>
</evidence>
<dbReference type="CDD" id="cd05466">
    <property type="entry name" value="PBP2_LTTR_substrate"/>
    <property type="match status" value="1"/>
</dbReference>
<protein>
    <submittedName>
        <fullName evidence="6">LysR family transcriptional regulator</fullName>
    </submittedName>
</protein>
<dbReference type="Proteomes" id="UP000307943">
    <property type="component" value="Unassembled WGS sequence"/>
</dbReference>
<evidence type="ECO:0000256" key="4">
    <source>
        <dbReference type="ARBA" id="ARBA00023163"/>
    </source>
</evidence>
<dbReference type="GO" id="GO:0003700">
    <property type="term" value="F:DNA-binding transcription factor activity"/>
    <property type="evidence" value="ECO:0007669"/>
    <property type="project" value="InterPro"/>
</dbReference>
<dbReference type="InterPro" id="IPR005119">
    <property type="entry name" value="LysR_subst-bd"/>
</dbReference>
<dbReference type="Gene3D" id="1.10.10.10">
    <property type="entry name" value="Winged helix-like DNA-binding domain superfamily/Winged helix DNA-binding domain"/>
    <property type="match status" value="1"/>
</dbReference>
<keyword evidence="7" id="KW-1185">Reference proteome</keyword>
<dbReference type="Gene3D" id="3.40.190.290">
    <property type="match status" value="1"/>
</dbReference>
<keyword evidence="2" id="KW-0805">Transcription regulation</keyword>
<keyword evidence="3" id="KW-0238">DNA-binding</keyword>
<name>A0A5C4T0M4_9BACL</name>
<evidence type="ECO:0000256" key="1">
    <source>
        <dbReference type="ARBA" id="ARBA00009437"/>
    </source>
</evidence>
<dbReference type="PRINTS" id="PR00039">
    <property type="entry name" value="HTHLYSR"/>
</dbReference>
<dbReference type="GO" id="GO:0005829">
    <property type="term" value="C:cytosol"/>
    <property type="evidence" value="ECO:0007669"/>
    <property type="project" value="TreeGrafter"/>
</dbReference>
<keyword evidence="4" id="KW-0804">Transcription</keyword>
<dbReference type="SUPFAM" id="SSF46785">
    <property type="entry name" value="Winged helix' DNA-binding domain"/>
    <property type="match status" value="1"/>
</dbReference>
<dbReference type="FunFam" id="1.10.10.10:FF:000001">
    <property type="entry name" value="LysR family transcriptional regulator"/>
    <property type="match status" value="1"/>
</dbReference>
<dbReference type="AlphaFoldDB" id="A0A5C4T0M4"/>
<dbReference type="Pfam" id="PF03466">
    <property type="entry name" value="LysR_substrate"/>
    <property type="match status" value="1"/>
</dbReference>
<dbReference type="PROSITE" id="PS50931">
    <property type="entry name" value="HTH_LYSR"/>
    <property type="match status" value="1"/>
</dbReference>
<sequence length="301" mass="33910">MNIDQLAYIVEVARVKSLSAASLNLHVTQSAISQAITGLEKELGIKLFVRSRAETVPTPEGRAILKKAQEVTRLIREIREEAENRAGTLRGRLRLGTLPAEMIALVQVVASLKQDHPHVHIEMSEKGSVDVMDDVRSGELDLGLVAMPEDQPLLLKDLKFERLYKGKLMIAAGRRSPLAARKSVTPQELREQLLVLYKDDYVEWFIRDFTAQFGPPSVLFKTNNAGAIQSALLEGIAVTVGHDFSFLQHSHHVNADYALLELDRFIQQPVHFGWVWPAKQLLSPVAKYVMERFKHETRAYM</sequence>
<dbReference type="RefSeq" id="WP_139605926.1">
    <property type="nucleotide sequence ID" value="NZ_VDCQ01000056.1"/>
</dbReference>
<dbReference type="InterPro" id="IPR036390">
    <property type="entry name" value="WH_DNA-bd_sf"/>
</dbReference>
<dbReference type="OrthoDB" id="9803735at2"/>
<evidence type="ECO:0000313" key="6">
    <source>
        <dbReference type="EMBL" id="TNJ62632.1"/>
    </source>
</evidence>
<accession>A0A5C4T0M4</accession>
<dbReference type="GO" id="GO:0003677">
    <property type="term" value="F:DNA binding"/>
    <property type="evidence" value="ECO:0007669"/>
    <property type="project" value="UniProtKB-KW"/>
</dbReference>
<evidence type="ECO:0000256" key="2">
    <source>
        <dbReference type="ARBA" id="ARBA00023015"/>
    </source>
</evidence>
<evidence type="ECO:0000256" key="3">
    <source>
        <dbReference type="ARBA" id="ARBA00023125"/>
    </source>
</evidence>